<dbReference type="InterPro" id="IPR051446">
    <property type="entry name" value="HTH_trans_reg/aminotransferase"/>
</dbReference>
<dbReference type="GO" id="GO:0008483">
    <property type="term" value="F:transaminase activity"/>
    <property type="evidence" value="ECO:0007669"/>
    <property type="project" value="UniProtKB-KW"/>
</dbReference>
<dbReference type="OrthoDB" id="9808770at2"/>
<evidence type="ECO:0000313" key="11">
    <source>
        <dbReference type="Proteomes" id="UP000242700"/>
    </source>
</evidence>
<comment type="similarity">
    <text evidence="2">In the C-terminal section; belongs to the class-I pyridoxal-phosphate-dependent aminotransferase family.</text>
</comment>
<dbReference type="STRING" id="586411.SAMN05216187_11259"/>
<reference evidence="11" key="1">
    <citation type="submission" date="2016-10" db="EMBL/GenBank/DDBJ databases">
        <authorList>
            <person name="Varghese N."/>
            <person name="Submissions S."/>
        </authorList>
    </citation>
    <scope>NUCLEOTIDE SEQUENCE [LARGE SCALE GENOMIC DNA]</scope>
    <source>
        <strain evidence="11">CGMCC 1.8911</strain>
    </source>
</reference>
<dbReference type="RefSeq" id="WP_092599453.1">
    <property type="nucleotide sequence ID" value="NZ_BMCN01000003.1"/>
</dbReference>
<reference evidence="9 12" key="3">
    <citation type="submission" date="2021-03" db="EMBL/GenBank/DDBJ databases">
        <title>Genomic Encyclopedia of Type Strains, Phase IV (KMG-IV): sequencing the most valuable type-strain genomes for metagenomic binning, comparative biology and taxonomic classification.</title>
        <authorList>
            <person name="Goeker M."/>
        </authorList>
    </citation>
    <scope>NUCLEOTIDE SEQUENCE [LARGE SCALE GENOMIC DNA]</scope>
    <source>
        <strain evidence="9 12">DSM 22420</strain>
    </source>
</reference>
<dbReference type="Pfam" id="PF00392">
    <property type="entry name" value="GntR"/>
    <property type="match status" value="1"/>
</dbReference>
<keyword evidence="7" id="KW-0804">Transcription</keyword>
<name>A0A1G9DJG4_9STAP</name>
<dbReference type="GO" id="GO:0003677">
    <property type="term" value="F:DNA binding"/>
    <property type="evidence" value="ECO:0007669"/>
    <property type="project" value="UniProtKB-KW"/>
</dbReference>
<evidence type="ECO:0000256" key="7">
    <source>
        <dbReference type="ARBA" id="ARBA00023163"/>
    </source>
</evidence>
<dbReference type="InterPro" id="IPR015424">
    <property type="entry name" value="PyrdxlP-dep_Trfase"/>
</dbReference>
<dbReference type="SUPFAM" id="SSF53383">
    <property type="entry name" value="PLP-dependent transferases"/>
    <property type="match status" value="1"/>
</dbReference>
<dbReference type="Gene3D" id="1.10.10.10">
    <property type="entry name" value="Winged helix-like DNA-binding domain superfamily/Winged helix DNA-binding domain"/>
    <property type="match status" value="1"/>
</dbReference>
<evidence type="ECO:0000313" key="10">
    <source>
        <dbReference type="EMBL" id="SDK64032.1"/>
    </source>
</evidence>
<evidence type="ECO:0000313" key="9">
    <source>
        <dbReference type="EMBL" id="MBP1952134.1"/>
    </source>
</evidence>
<dbReference type="Proteomes" id="UP000242700">
    <property type="component" value="Unassembled WGS sequence"/>
</dbReference>
<dbReference type="Gene3D" id="3.40.640.10">
    <property type="entry name" value="Type I PLP-dependent aspartate aminotransferase-like (Major domain)"/>
    <property type="match status" value="1"/>
</dbReference>
<protein>
    <submittedName>
        <fullName evidence="10">GntR family transcriptional regulator / MocR family aminotransferase</fullName>
    </submittedName>
    <submittedName>
        <fullName evidence="9">GntR family transcriptional regulator/MocR family aminotransferase</fullName>
    </submittedName>
</protein>
<dbReference type="InterPro" id="IPR015421">
    <property type="entry name" value="PyrdxlP-dep_Trfase_major"/>
</dbReference>
<sequence length="443" mass="50056">MFINLNKESSTPLYEQLYQDIKNKILNGYLAADRKMPSKRQLASDLSISMTTVERAYNLLIDENMIYTKEKSGHYIVPTETLHTQDKNLSVIKLKKTAESVLPLGKVDTSIVQNDVIKQLSTAVFSDISLLNSGDRSGESALKEAIKEYLYVNRGVQCVTEQIFIGPSTEYLLEQVFYLLDYPSITLEDPGYPVVKNVLNRLNMPYQSAPVEKDGIDVETVKGNNTKLTHITPSHQFPGGAVMSLNKRIKLLNAVSERDRYLIEDDYDSEFRYTGRPLSSLQGLDKNNRTIYMNTFSKSLYPSLRLAVMILPPELAEKYYDGGLSCNVSRQMQHIVAGFISEGYLVRHINRVRKFYGERMKETVKVLTQKYPQVVISGEHTGMHFVLKVPGTDVRGPAKKHHIISMSDYSRGENFNDTVLVGIGSQNTGEIVNILSDFLDEVL</sequence>
<feature type="domain" description="HTH gntR-type" evidence="8">
    <location>
        <begin position="11"/>
        <end position="79"/>
    </location>
</feature>
<accession>A0A1G9DJG4</accession>
<dbReference type="AlphaFoldDB" id="A0A1G9DJG4"/>
<dbReference type="EMBL" id="JAGGKN010000003">
    <property type="protein sequence ID" value="MBP1952134.1"/>
    <property type="molecule type" value="Genomic_DNA"/>
</dbReference>
<evidence type="ECO:0000313" key="12">
    <source>
        <dbReference type="Proteomes" id="UP001519348"/>
    </source>
</evidence>
<evidence type="ECO:0000256" key="3">
    <source>
        <dbReference type="ARBA" id="ARBA00022576"/>
    </source>
</evidence>
<evidence type="ECO:0000256" key="1">
    <source>
        <dbReference type="ARBA" id="ARBA00001933"/>
    </source>
</evidence>
<dbReference type="CDD" id="cd00609">
    <property type="entry name" value="AAT_like"/>
    <property type="match status" value="1"/>
</dbReference>
<dbReference type="PANTHER" id="PTHR46577:SF1">
    <property type="entry name" value="HTH-TYPE TRANSCRIPTIONAL REGULATORY PROTEIN GABR"/>
    <property type="match status" value="1"/>
</dbReference>
<dbReference type="PROSITE" id="PS50949">
    <property type="entry name" value="HTH_GNTR"/>
    <property type="match status" value="1"/>
</dbReference>
<keyword evidence="4" id="KW-0663">Pyridoxal phosphate</keyword>
<dbReference type="Proteomes" id="UP001519348">
    <property type="component" value="Unassembled WGS sequence"/>
</dbReference>
<keyword evidence="5" id="KW-0805">Transcription regulation</keyword>
<dbReference type="InterPro" id="IPR000524">
    <property type="entry name" value="Tscrpt_reg_HTH_GntR"/>
</dbReference>
<gene>
    <name evidence="9" type="ORF">J2Z27_001173</name>
    <name evidence="10" type="ORF">SAMN05216187_11259</name>
</gene>
<dbReference type="PANTHER" id="PTHR46577">
    <property type="entry name" value="HTH-TYPE TRANSCRIPTIONAL REGULATORY PROTEIN GABR"/>
    <property type="match status" value="1"/>
</dbReference>
<comment type="cofactor">
    <cofactor evidence="1">
        <name>pyridoxal 5'-phosphate</name>
        <dbReference type="ChEBI" id="CHEBI:597326"/>
    </cofactor>
</comment>
<dbReference type="EMBL" id="FNFI01000012">
    <property type="protein sequence ID" value="SDK64032.1"/>
    <property type="molecule type" value="Genomic_DNA"/>
</dbReference>
<evidence type="ECO:0000256" key="4">
    <source>
        <dbReference type="ARBA" id="ARBA00022898"/>
    </source>
</evidence>
<organism evidence="10 11">
    <name type="scientific">Jeotgalicoccus aerolatus</name>
    <dbReference type="NCBI Taxonomy" id="709510"/>
    <lineage>
        <taxon>Bacteria</taxon>
        <taxon>Bacillati</taxon>
        <taxon>Bacillota</taxon>
        <taxon>Bacilli</taxon>
        <taxon>Bacillales</taxon>
        <taxon>Staphylococcaceae</taxon>
        <taxon>Jeotgalicoccus</taxon>
    </lineage>
</organism>
<evidence type="ECO:0000256" key="2">
    <source>
        <dbReference type="ARBA" id="ARBA00005384"/>
    </source>
</evidence>
<keyword evidence="12" id="KW-1185">Reference proteome</keyword>
<keyword evidence="10" id="KW-0808">Transferase</keyword>
<dbReference type="InterPro" id="IPR036390">
    <property type="entry name" value="WH_DNA-bd_sf"/>
</dbReference>
<proteinExistence type="inferred from homology"/>
<dbReference type="CDD" id="cd07377">
    <property type="entry name" value="WHTH_GntR"/>
    <property type="match status" value="1"/>
</dbReference>
<dbReference type="InterPro" id="IPR036388">
    <property type="entry name" value="WH-like_DNA-bd_sf"/>
</dbReference>
<keyword evidence="3 10" id="KW-0032">Aminotransferase</keyword>
<evidence type="ECO:0000259" key="8">
    <source>
        <dbReference type="PROSITE" id="PS50949"/>
    </source>
</evidence>
<evidence type="ECO:0000256" key="5">
    <source>
        <dbReference type="ARBA" id="ARBA00023015"/>
    </source>
</evidence>
<dbReference type="SMART" id="SM00345">
    <property type="entry name" value="HTH_GNTR"/>
    <property type="match status" value="1"/>
</dbReference>
<evidence type="ECO:0000256" key="6">
    <source>
        <dbReference type="ARBA" id="ARBA00023125"/>
    </source>
</evidence>
<reference evidence="10" key="2">
    <citation type="submission" date="2016-10" db="EMBL/GenBank/DDBJ databases">
        <authorList>
            <person name="de Groot N.N."/>
        </authorList>
    </citation>
    <scope>NUCLEOTIDE SEQUENCE [LARGE SCALE GENOMIC DNA]</scope>
    <source>
        <strain evidence="10">CGMCC 1.8911</strain>
    </source>
</reference>
<dbReference type="GO" id="GO:0003700">
    <property type="term" value="F:DNA-binding transcription factor activity"/>
    <property type="evidence" value="ECO:0007669"/>
    <property type="project" value="InterPro"/>
</dbReference>
<keyword evidence="6" id="KW-0238">DNA-binding</keyword>
<dbReference type="SUPFAM" id="SSF46785">
    <property type="entry name" value="Winged helix' DNA-binding domain"/>
    <property type="match status" value="1"/>
</dbReference>